<evidence type="ECO:0000256" key="1">
    <source>
        <dbReference type="SAM" id="MobiDB-lite"/>
    </source>
</evidence>
<dbReference type="Proteomes" id="UP000386575">
    <property type="component" value="Unassembled WGS sequence"/>
</dbReference>
<protein>
    <submittedName>
        <fullName evidence="2">Uncharacterized protein</fullName>
    </submittedName>
</protein>
<reference evidence="2 3" key="1">
    <citation type="submission" date="2019-09" db="EMBL/GenBank/DDBJ databases">
        <title>Genome sequencing of Ng87 strain.</title>
        <authorList>
            <person name="Karasev E.S."/>
            <person name="Andronov E."/>
        </authorList>
    </citation>
    <scope>NUCLEOTIDE SEQUENCE [LARGE SCALE GENOMIC DNA]</scope>
    <source>
        <strain evidence="2 3">Ng87</strain>
    </source>
</reference>
<dbReference type="RefSeq" id="WP_151047447.1">
    <property type="nucleotide sequence ID" value="NZ_VZUL01000004.1"/>
</dbReference>
<name>A0A6A1TI03_NEOGA</name>
<dbReference type="AlphaFoldDB" id="A0A6A1TI03"/>
<feature type="region of interest" description="Disordered" evidence="1">
    <location>
        <begin position="103"/>
        <end position="144"/>
    </location>
</feature>
<sequence length="276" mass="30603">MLDAAQIVGFSGHKVFGRRKPEEWTLVVVQSVDRRGDENKVEGEFLDSDTGEQFRFTCRSAKPLFEAGDFVSVRGNQISFVDRDTLRPVAFLSGAWVESIAEPPRQIPTSPPIATPKAAPKSARSTNHAQLIRKKKPASKTEASKYDMTKVEMVHFDTKKVPFAALFGKLEPIVKSYAREGTRKPRDVAARLNIGGHRTAVGEKWTPRLVYFLLALMFNDSSASSNENGHRNDEERRKPASPKPQTTTAPSEPLTAEIMAERLSRLGRVVRSGKAG</sequence>
<organism evidence="2 3">
    <name type="scientific">Neorhizobium galegae</name>
    <name type="common">Rhizobium galegae</name>
    <dbReference type="NCBI Taxonomy" id="399"/>
    <lineage>
        <taxon>Bacteria</taxon>
        <taxon>Pseudomonadati</taxon>
        <taxon>Pseudomonadota</taxon>
        <taxon>Alphaproteobacteria</taxon>
        <taxon>Hyphomicrobiales</taxon>
        <taxon>Rhizobiaceae</taxon>
        <taxon>Rhizobium/Agrobacterium group</taxon>
        <taxon>Neorhizobium</taxon>
    </lineage>
</organism>
<evidence type="ECO:0000313" key="3">
    <source>
        <dbReference type="Proteomes" id="UP000386575"/>
    </source>
</evidence>
<proteinExistence type="predicted"/>
<feature type="compositionally biased region" description="Pro residues" evidence="1">
    <location>
        <begin position="105"/>
        <end position="114"/>
    </location>
</feature>
<gene>
    <name evidence="2" type="ORF">F4V91_32025</name>
</gene>
<feature type="compositionally biased region" description="Basic and acidic residues" evidence="1">
    <location>
        <begin position="228"/>
        <end position="238"/>
    </location>
</feature>
<dbReference type="EMBL" id="VZUL01000004">
    <property type="protein sequence ID" value="KAB1082580.1"/>
    <property type="molecule type" value="Genomic_DNA"/>
</dbReference>
<comment type="caution">
    <text evidence="2">The sequence shown here is derived from an EMBL/GenBank/DDBJ whole genome shotgun (WGS) entry which is preliminary data.</text>
</comment>
<feature type="region of interest" description="Disordered" evidence="1">
    <location>
        <begin position="223"/>
        <end position="256"/>
    </location>
</feature>
<evidence type="ECO:0000313" key="2">
    <source>
        <dbReference type="EMBL" id="KAB1082580.1"/>
    </source>
</evidence>
<accession>A0A6A1TI03</accession>